<accession>A0A0H4XL27</accession>
<dbReference type="STRING" id="1297742.A176_005869"/>
<dbReference type="InterPro" id="IPR020471">
    <property type="entry name" value="AKR"/>
</dbReference>
<evidence type="ECO:0000256" key="3">
    <source>
        <dbReference type="PIRSR" id="PIRSR000097-3"/>
    </source>
</evidence>
<keyword evidence="6" id="KW-1185">Reference proteome</keyword>
<evidence type="ECO:0000259" key="4">
    <source>
        <dbReference type="Pfam" id="PF00248"/>
    </source>
</evidence>
<sequence>MEKHGFGSTRVSVPVLGQGTWQMEADDRASALRALRAGLDLGMTHVDTAELYGHGQVEESIVSEAIAGRRDEVFLVSKVMPSNATYAGTLAACERSLKRLRTDWLDCYLLHWPGSHPLEETVRAFEKLVADGKIRAWGVSNFDVEDLEEALSLAGPGRIACNQVLYHLEERAIEHAVLPWCEANGVAVVGYSPFGNGSFPRPDSRGGKVLGAIARAHGVTPYQVALRFLVRRPSLFAIPKASREAHARDNAAAASLVLTSEELAMLDGAFPLDAEPASLPVI</sequence>
<evidence type="ECO:0000313" key="5">
    <source>
        <dbReference type="EMBL" id="AKQ68957.1"/>
    </source>
</evidence>
<feature type="site" description="Lowers pKa of active site Tyr" evidence="3">
    <location>
        <position position="78"/>
    </location>
</feature>
<dbReference type="InterPro" id="IPR023210">
    <property type="entry name" value="NADP_OxRdtase_dom"/>
</dbReference>
<feature type="domain" description="NADP-dependent oxidoreductase" evidence="4">
    <location>
        <begin position="16"/>
        <end position="268"/>
    </location>
</feature>
<evidence type="ECO:0000313" key="6">
    <source>
        <dbReference type="Proteomes" id="UP000009026"/>
    </source>
</evidence>
<dbReference type="Pfam" id="PF00248">
    <property type="entry name" value="Aldo_ket_red"/>
    <property type="match status" value="1"/>
</dbReference>
<dbReference type="InterPro" id="IPR036812">
    <property type="entry name" value="NAD(P)_OxRdtase_dom_sf"/>
</dbReference>
<feature type="binding site" evidence="2">
    <location>
        <position position="111"/>
    </location>
    <ligand>
        <name>substrate</name>
    </ligand>
</feature>
<dbReference type="Proteomes" id="UP000009026">
    <property type="component" value="Chromosome"/>
</dbReference>
<reference evidence="5 6" key="1">
    <citation type="journal article" date="2016" name="PLoS ONE">
        <title>Complete Genome Sequence and Comparative Genomics of a Novel Myxobacterium Myxococcus hansupus.</title>
        <authorList>
            <person name="Sharma G."/>
            <person name="Narwani T."/>
            <person name="Subramanian S."/>
        </authorList>
    </citation>
    <scope>NUCLEOTIDE SEQUENCE [LARGE SCALE GENOMIC DNA]</scope>
    <source>
        <strain evidence="6">mixupus</strain>
    </source>
</reference>
<proteinExistence type="predicted"/>
<dbReference type="PANTHER" id="PTHR43638">
    <property type="entry name" value="OXIDOREDUCTASE, ALDO/KETO REDUCTASE FAMILY PROTEIN"/>
    <property type="match status" value="1"/>
</dbReference>
<organism evidence="5 6">
    <name type="scientific">Pseudomyxococcus hansupus</name>
    <dbReference type="NCBI Taxonomy" id="1297742"/>
    <lineage>
        <taxon>Bacteria</taxon>
        <taxon>Pseudomonadati</taxon>
        <taxon>Myxococcota</taxon>
        <taxon>Myxococcia</taxon>
        <taxon>Myxococcales</taxon>
        <taxon>Cystobacterineae</taxon>
        <taxon>Myxococcaceae</taxon>
        <taxon>Pseudomyxococcus</taxon>
    </lineage>
</organism>
<dbReference type="OrthoDB" id="5523216at2"/>
<dbReference type="PATRIC" id="fig|1297742.4.peg.5964"/>
<dbReference type="PANTHER" id="PTHR43638:SF3">
    <property type="entry name" value="ALDEHYDE REDUCTASE"/>
    <property type="match status" value="1"/>
</dbReference>
<dbReference type="RefSeq" id="WP_002635148.1">
    <property type="nucleotide sequence ID" value="NZ_CP012109.1"/>
</dbReference>
<dbReference type="PRINTS" id="PR00069">
    <property type="entry name" value="ALDKETRDTASE"/>
</dbReference>
<gene>
    <name evidence="5" type="ORF">A176_005869</name>
</gene>
<dbReference type="PIRSF" id="PIRSF000097">
    <property type="entry name" value="AKR"/>
    <property type="match status" value="1"/>
</dbReference>
<dbReference type="AlphaFoldDB" id="A0A0H4XL27"/>
<evidence type="ECO:0000256" key="1">
    <source>
        <dbReference type="PIRSR" id="PIRSR000097-1"/>
    </source>
</evidence>
<feature type="active site" description="Proton donor" evidence="1">
    <location>
        <position position="52"/>
    </location>
</feature>
<dbReference type="Gene3D" id="3.20.20.100">
    <property type="entry name" value="NADP-dependent oxidoreductase domain"/>
    <property type="match status" value="1"/>
</dbReference>
<name>A0A0H4XL27_9BACT</name>
<dbReference type="EMBL" id="CP012109">
    <property type="protein sequence ID" value="AKQ68957.1"/>
    <property type="molecule type" value="Genomic_DNA"/>
</dbReference>
<dbReference type="KEGG" id="mym:A176_005869"/>
<evidence type="ECO:0000256" key="2">
    <source>
        <dbReference type="PIRSR" id="PIRSR000097-2"/>
    </source>
</evidence>
<dbReference type="eggNOG" id="COG0656">
    <property type="taxonomic scope" value="Bacteria"/>
</dbReference>
<dbReference type="SUPFAM" id="SSF51430">
    <property type="entry name" value="NAD(P)-linked oxidoreductase"/>
    <property type="match status" value="1"/>
</dbReference>
<protein>
    <submittedName>
        <fullName evidence="5">Aldo/keto reductase</fullName>
    </submittedName>
</protein>
<dbReference type="GO" id="GO:0016491">
    <property type="term" value="F:oxidoreductase activity"/>
    <property type="evidence" value="ECO:0007669"/>
    <property type="project" value="InterPro"/>
</dbReference>